<evidence type="ECO:0008006" key="4">
    <source>
        <dbReference type="Google" id="ProtNLM"/>
    </source>
</evidence>
<feature type="region of interest" description="Disordered" evidence="1">
    <location>
        <begin position="333"/>
        <end position="359"/>
    </location>
</feature>
<dbReference type="SUPFAM" id="SSF53098">
    <property type="entry name" value="Ribonuclease H-like"/>
    <property type="match status" value="1"/>
</dbReference>
<dbReference type="PANTHER" id="PTHR37162:SF1">
    <property type="entry name" value="BED-TYPE DOMAIN-CONTAINING PROTEIN"/>
    <property type="match status" value="1"/>
</dbReference>
<dbReference type="AlphaFoldDB" id="A0A9W7WRG4"/>
<dbReference type="Proteomes" id="UP001059041">
    <property type="component" value="Linkage Group LG8"/>
</dbReference>
<protein>
    <recommendedName>
        <fullName evidence="4">HAT C-terminal dimerisation domain-containing protein</fullName>
    </recommendedName>
</protein>
<organism evidence="2 3">
    <name type="scientific">Triplophysa rosa</name>
    <name type="common">Cave loach</name>
    <dbReference type="NCBI Taxonomy" id="992332"/>
    <lineage>
        <taxon>Eukaryota</taxon>
        <taxon>Metazoa</taxon>
        <taxon>Chordata</taxon>
        <taxon>Craniata</taxon>
        <taxon>Vertebrata</taxon>
        <taxon>Euteleostomi</taxon>
        <taxon>Actinopterygii</taxon>
        <taxon>Neopterygii</taxon>
        <taxon>Teleostei</taxon>
        <taxon>Ostariophysi</taxon>
        <taxon>Cypriniformes</taxon>
        <taxon>Nemacheilidae</taxon>
        <taxon>Triplophysa</taxon>
    </lineage>
</organism>
<keyword evidence="3" id="KW-1185">Reference proteome</keyword>
<name>A0A9W7WRG4_TRIRA</name>
<sequence>LVIIIGVQKMNPLTVRVFMGSKVVHQFLSMCTTSGTRCGTASAIFTKINSTLEEHGIPWENCIGLSVDNAAVNLGSHNSIASRVLQKHPNTYIHGYPCHVSHNTAKTAGVEFFKVSSFDLEDMVVDIGYWFKGSTNRKEYLTGRKLNIGFTTRAKLNRLLDEGDITPQQVDLFHEAVLCFLTSAVDYALKKLPLEEPLIKHAKFVDVRQRAEVTLKMSSTLLKEEHDLLGEELLNYQTMPIISLQDETEMESFWAEMATQKHKVTGAKEFERLAAIAKLVLVLPHANADAERVFSVVGLNKTKRRNSLALDGTLSSIMTIKMANLEPCFKWEPPVTERRTQQTEGSQREGLMPPDSPPG</sequence>
<dbReference type="EMBL" id="JAFHDT010000008">
    <property type="protein sequence ID" value="KAI7806943.1"/>
    <property type="molecule type" value="Genomic_DNA"/>
</dbReference>
<gene>
    <name evidence="2" type="ORF">IRJ41_015198</name>
</gene>
<evidence type="ECO:0000313" key="3">
    <source>
        <dbReference type="Proteomes" id="UP001059041"/>
    </source>
</evidence>
<dbReference type="InterPro" id="IPR012337">
    <property type="entry name" value="RNaseH-like_sf"/>
</dbReference>
<feature type="non-terminal residue" evidence="2">
    <location>
        <position position="359"/>
    </location>
</feature>
<accession>A0A9W7WRG4</accession>
<dbReference type="PANTHER" id="PTHR37162">
    <property type="entry name" value="HAT FAMILY DIMERISATION DOMAINCONTAINING PROTEIN-RELATED"/>
    <property type="match status" value="1"/>
</dbReference>
<evidence type="ECO:0000313" key="2">
    <source>
        <dbReference type="EMBL" id="KAI7806943.1"/>
    </source>
</evidence>
<reference evidence="2" key="1">
    <citation type="submission" date="2021-02" db="EMBL/GenBank/DDBJ databases">
        <title>Comparative genomics reveals that relaxation of natural selection precedes convergent phenotypic evolution of cavefish.</title>
        <authorList>
            <person name="Peng Z."/>
        </authorList>
    </citation>
    <scope>NUCLEOTIDE SEQUENCE</scope>
    <source>
        <tissue evidence="2">Muscle</tissue>
    </source>
</reference>
<comment type="caution">
    <text evidence="2">The sequence shown here is derived from an EMBL/GenBank/DDBJ whole genome shotgun (WGS) entry which is preliminary data.</text>
</comment>
<proteinExistence type="predicted"/>
<evidence type="ECO:0000256" key="1">
    <source>
        <dbReference type="SAM" id="MobiDB-lite"/>
    </source>
</evidence>